<organism evidence="2 3">
    <name type="scientific">Lentithecium fluviatile CBS 122367</name>
    <dbReference type="NCBI Taxonomy" id="1168545"/>
    <lineage>
        <taxon>Eukaryota</taxon>
        <taxon>Fungi</taxon>
        <taxon>Dikarya</taxon>
        <taxon>Ascomycota</taxon>
        <taxon>Pezizomycotina</taxon>
        <taxon>Dothideomycetes</taxon>
        <taxon>Pleosporomycetidae</taxon>
        <taxon>Pleosporales</taxon>
        <taxon>Massarineae</taxon>
        <taxon>Lentitheciaceae</taxon>
        <taxon>Lentithecium</taxon>
    </lineage>
</organism>
<name>A0A6G1IZG4_9PLEO</name>
<keyword evidence="3" id="KW-1185">Reference proteome</keyword>
<evidence type="ECO:0000256" key="1">
    <source>
        <dbReference type="SAM" id="MobiDB-lite"/>
    </source>
</evidence>
<feature type="region of interest" description="Disordered" evidence="1">
    <location>
        <begin position="1"/>
        <end position="61"/>
    </location>
</feature>
<dbReference type="Proteomes" id="UP000799291">
    <property type="component" value="Unassembled WGS sequence"/>
</dbReference>
<feature type="compositionally biased region" description="Polar residues" evidence="1">
    <location>
        <begin position="51"/>
        <end position="61"/>
    </location>
</feature>
<dbReference type="AlphaFoldDB" id="A0A6G1IZG4"/>
<protein>
    <submittedName>
        <fullName evidence="2">Uncharacterized protein</fullName>
    </submittedName>
</protein>
<sequence length="224" mass="24505">MLENSRMNDEKAASTRKASATPPRADYRIGTLGRANDAGQRGSMLQAPAQHMSSTSGPSCPTNSIPYAKMGKRDRACDSSEQCTKIEVPKRQIPRYGSSLVVLRWERVSTSSRLWLTCCLSCLAAELPLRNTVKATKSMGVTIDYSNAHTRAISTARKTSTDAYHTPYTLQTQASSHTQLGSTHVQSSISDVRRKLYSGNNRNGDSKNTKTCGREARASAVLTW</sequence>
<evidence type="ECO:0000313" key="2">
    <source>
        <dbReference type="EMBL" id="KAF2683330.1"/>
    </source>
</evidence>
<proteinExistence type="predicted"/>
<reference evidence="2" key="1">
    <citation type="journal article" date="2020" name="Stud. Mycol.">
        <title>101 Dothideomycetes genomes: a test case for predicting lifestyles and emergence of pathogens.</title>
        <authorList>
            <person name="Haridas S."/>
            <person name="Albert R."/>
            <person name="Binder M."/>
            <person name="Bloem J."/>
            <person name="Labutti K."/>
            <person name="Salamov A."/>
            <person name="Andreopoulos B."/>
            <person name="Baker S."/>
            <person name="Barry K."/>
            <person name="Bills G."/>
            <person name="Bluhm B."/>
            <person name="Cannon C."/>
            <person name="Castanera R."/>
            <person name="Culley D."/>
            <person name="Daum C."/>
            <person name="Ezra D."/>
            <person name="Gonzalez J."/>
            <person name="Henrissat B."/>
            <person name="Kuo A."/>
            <person name="Liang C."/>
            <person name="Lipzen A."/>
            <person name="Lutzoni F."/>
            <person name="Magnuson J."/>
            <person name="Mondo S."/>
            <person name="Nolan M."/>
            <person name="Ohm R."/>
            <person name="Pangilinan J."/>
            <person name="Park H.-J."/>
            <person name="Ramirez L."/>
            <person name="Alfaro M."/>
            <person name="Sun H."/>
            <person name="Tritt A."/>
            <person name="Yoshinaga Y."/>
            <person name="Zwiers L.-H."/>
            <person name="Turgeon B."/>
            <person name="Goodwin S."/>
            <person name="Spatafora J."/>
            <person name="Crous P."/>
            <person name="Grigoriev I."/>
        </authorList>
    </citation>
    <scope>NUCLEOTIDE SEQUENCE</scope>
    <source>
        <strain evidence="2">CBS 122367</strain>
    </source>
</reference>
<gene>
    <name evidence="2" type="ORF">K458DRAFT_45011</name>
</gene>
<dbReference type="EMBL" id="MU005584">
    <property type="protein sequence ID" value="KAF2683330.1"/>
    <property type="molecule type" value="Genomic_DNA"/>
</dbReference>
<feature type="compositionally biased region" description="Basic and acidic residues" evidence="1">
    <location>
        <begin position="1"/>
        <end position="13"/>
    </location>
</feature>
<evidence type="ECO:0000313" key="3">
    <source>
        <dbReference type="Proteomes" id="UP000799291"/>
    </source>
</evidence>
<accession>A0A6G1IZG4</accession>